<accession>A0AAD6CC21</accession>
<dbReference type="EMBL" id="JAPVEA010000002">
    <property type="protein sequence ID" value="KAJ5460076.1"/>
    <property type="molecule type" value="Genomic_DNA"/>
</dbReference>
<dbReference type="PANTHER" id="PTHR36845:SF1">
    <property type="entry name" value="HYDROLASE, PUTATIVE (AFU_ORTHOLOGUE AFUA_7G05090)-RELATED"/>
    <property type="match status" value="1"/>
</dbReference>
<feature type="region of interest" description="Disordered" evidence="3">
    <location>
        <begin position="1"/>
        <end position="32"/>
    </location>
</feature>
<organism evidence="4 5">
    <name type="scientific">Penicillium daleae</name>
    <dbReference type="NCBI Taxonomy" id="63821"/>
    <lineage>
        <taxon>Eukaryota</taxon>
        <taxon>Fungi</taxon>
        <taxon>Dikarya</taxon>
        <taxon>Ascomycota</taxon>
        <taxon>Pezizomycotina</taxon>
        <taxon>Eurotiomycetes</taxon>
        <taxon>Eurotiomycetidae</taxon>
        <taxon>Eurotiales</taxon>
        <taxon>Aspergillaceae</taxon>
        <taxon>Penicillium</taxon>
    </lineage>
</organism>
<evidence type="ECO:0000256" key="3">
    <source>
        <dbReference type="SAM" id="MobiDB-lite"/>
    </source>
</evidence>
<keyword evidence="1 4" id="KW-0378">Hydrolase</keyword>
<dbReference type="InterPro" id="IPR012341">
    <property type="entry name" value="6hp_glycosidase-like_sf"/>
</dbReference>
<dbReference type="Proteomes" id="UP001213681">
    <property type="component" value="Unassembled WGS sequence"/>
</dbReference>
<reference evidence="4" key="2">
    <citation type="journal article" date="2023" name="IMA Fungus">
        <title>Comparative genomic study of the Penicillium genus elucidates a diverse pangenome and 15 lateral gene transfer events.</title>
        <authorList>
            <person name="Petersen C."/>
            <person name="Sorensen T."/>
            <person name="Nielsen M.R."/>
            <person name="Sondergaard T.E."/>
            <person name="Sorensen J.L."/>
            <person name="Fitzpatrick D.A."/>
            <person name="Frisvad J.C."/>
            <person name="Nielsen K.L."/>
        </authorList>
    </citation>
    <scope>NUCLEOTIDE SEQUENCE</scope>
    <source>
        <strain evidence="4">IBT 16125</strain>
    </source>
</reference>
<protein>
    <submittedName>
        <fullName evidence="4">Glycoside hydrolase family 88 protein</fullName>
    </submittedName>
</protein>
<dbReference type="Gene3D" id="1.50.10.10">
    <property type="match status" value="1"/>
</dbReference>
<keyword evidence="5" id="KW-1185">Reference proteome</keyword>
<dbReference type="GO" id="GO:0000272">
    <property type="term" value="P:polysaccharide catabolic process"/>
    <property type="evidence" value="ECO:0007669"/>
    <property type="project" value="TreeGrafter"/>
</dbReference>
<reference evidence="4" key="1">
    <citation type="submission" date="2022-12" db="EMBL/GenBank/DDBJ databases">
        <authorList>
            <person name="Petersen C."/>
        </authorList>
    </citation>
    <scope>NUCLEOTIDE SEQUENCE</scope>
    <source>
        <strain evidence="4">IBT 16125</strain>
    </source>
</reference>
<sequence>MYSHTSHALDSSLLTESLTEPTTQPGTSSKVSNGTRIGLTFGGLYTENCLAKIWDVASRYITKLPGEYPETVPSDGEQKGQYSTREARFWTCGFFPGSLYSLLERSSRFPKALSLPAHVDTFQLHDQLLMLCREWSAPLHFMATRRDTHDLGFIVLPSLRMDWELTGNRKSLEAVVTAANSLASRFDERVGAVRSWDKMHSKRYDIDDRENNFLVIIDSMCNMDLLFYAGYHSRNQKLIDIATAHAHTVLRTIVREDFSTFHVCNFNPRNGEVQYQQTHQGYSDNSTWSRGQAWAILGFAQTYAWTKDPIFLHAATKLSDYFLKRLSESSHCHPYVPLWDFDAPVEGGQVPPRDTSAAMIAANGFLIMHQMLHGRDGTAYLDAAIRIAEDVVAHSLAPEQATIHIEGDGRIVAHRTGFDSILMNATANKNKYALMPYWDHGLVYADYYFLEFGNRLLRMGLV</sequence>
<dbReference type="RefSeq" id="XP_056769118.1">
    <property type="nucleotide sequence ID" value="XM_056905011.1"/>
</dbReference>
<name>A0AAD6CC21_9EURO</name>
<dbReference type="GO" id="GO:0052757">
    <property type="term" value="F:chondroitin hydrolase activity"/>
    <property type="evidence" value="ECO:0007669"/>
    <property type="project" value="TreeGrafter"/>
</dbReference>
<comment type="similarity">
    <text evidence="2">Belongs to the glycosyl hydrolase 88 family.</text>
</comment>
<evidence type="ECO:0000313" key="5">
    <source>
        <dbReference type="Proteomes" id="UP001213681"/>
    </source>
</evidence>
<evidence type="ECO:0000313" key="4">
    <source>
        <dbReference type="EMBL" id="KAJ5460076.1"/>
    </source>
</evidence>
<comment type="caution">
    <text evidence="4">The sequence shown here is derived from an EMBL/GenBank/DDBJ whole genome shotgun (WGS) entry which is preliminary data.</text>
</comment>
<dbReference type="InterPro" id="IPR052369">
    <property type="entry name" value="UG_Glycosaminoglycan_Hydrolase"/>
</dbReference>
<dbReference type="PANTHER" id="PTHR36845">
    <property type="entry name" value="HYDROLASE, PUTATIVE (AFU_ORTHOLOGUE AFUA_7G05090)-RELATED"/>
    <property type="match status" value="1"/>
</dbReference>
<evidence type="ECO:0000256" key="2">
    <source>
        <dbReference type="ARBA" id="ARBA00038358"/>
    </source>
</evidence>
<feature type="compositionally biased region" description="Low complexity" evidence="3">
    <location>
        <begin position="9"/>
        <end position="23"/>
    </location>
</feature>
<gene>
    <name evidence="4" type="ORF">N7458_001628</name>
</gene>
<proteinExistence type="inferred from homology"/>
<evidence type="ECO:0000256" key="1">
    <source>
        <dbReference type="ARBA" id="ARBA00022801"/>
    </source>
</evidence>
<dbReference type="AlphaFoldDB" id="A0AAD6CC21"/>
<dbReference type="InterPro" id="IPR008928">
    <property type="entry name" value="6-hairpin_glycosidase_sf"/>
</dbReference>
<dbReference type="GeneID" id="81595254"/>
<dbReference type="SUPFAM" id="SSF48208">
    <property type="entry name" value="Six-hairpin glycosidases"/>
    <property type="match status" value="1"/>
</dbReference>